<evidence type="ECO:0000313" key="3">
    <source>
        <dbReference type="Proteomes" id="UP000198440"/>
    </source>
</evidence>
<dbReference type="InterPro" id="IPR003615">
    <property type="entry name" value="HNH_nuc"/>
</dbReference>
<dbReference type="AlphaFoldDB" id="A0A239BCB1"/>
<protein>
    <submittedName>
        <fullName evidence="2">HNH endonuclease</fullName>
    </submittedName>
</protein>
<proteinExistence type="predicted"/>
<dbReference type="SUPFAM" id="SSF54060">
    <property type="entry name" value="His-Me finger endonucleases"/>
    <property type="match status" value="1"/>
</dbReference>
<reference evidence="2 3" key="1">
    <citation type="submission" date="2017-06" db="EMBL/GenBank/DDBJ databases">
        <authorList>
            <person name="Kim H.J."/>
            <person name="Triplett B.A."/>
        </authorList>
    </citation>
    <scope>NUCLEOTIDE SEQUENCE [LARGE SCALE GENOMIC DNA]</scope>
    <source>
        <strain evidence="2 3">DSM 11445</strain>
    </source>
</reference>
<dbReference type="Gene3D" id="3.90.75.20">
    <property type="match status" value="1"/>
</dbReference>
<keyword evidence="2" id="KW-0540">Nuclease</keyword>
<keyword evidence="2" id="KW-0255">Endonuclease</keyword>
<evidence type="ECO:0000259" key="1">
    <source>
        <dbReference type="Pfam" id="PF13392"/>
    </source>
</evidence>
<dbReference type="GO" id="GO:0004519">
    <property type="term" value="F:endonuclease activity"/>
    <property type="evidence" value="ECO:0007669"/>
    <property type="project" value="UniProtKB-KW"/>
</dbReference>
<dbReference type="Proteomes" id="UP000198440">
    <property type="component" value="Unassembled WGS sequence"/>
</dbReference>
<name>A0A239BCB1_9RHOB</name>
<dbReference type="OrthoDB" id="7181366at2"/>
<gene>
    <name evidence="2" type="ORF">SAMN04488078_100326</name>
</gene>
<keyword evidence="2" id="KW-0378">Hydrolase</keyword>
<dbReference type="RefSeq" id="WP_089276216.1">
    <property type="nucleotide sequence ID" value="NZ_FZON01000003.1"/>
</dbReference>
<dbReference type="Pfam" id="PF13392">
    <property type="entry name" value="HNH_3"/>
    <property type="match status" value="1"/>
</dbReference>
<dbReference type="EMBL" id="FZON01000003">
    <property type="protein sequence ID" value="SNS05607.1"/>
    <property type="molecule type" value="Genomic_DNA"/>
</dbReference>
<accession>A0A239BCB1</accession>
<feature type="domain" description="HNH nuclease" evidence="1">
    <location>
        <begin position="147"/>
        <end position="189"/>
    </location>
</feature>
<dbReference type="InterPro" id="IPR044925">
    <property type="entry name" value="His-Me_finger_sf"/>
</dbReference>
<evidence type="ECO:0000313" key="2">
    <source>
        <dbReference type="EMBL" id="SNS05607.1"/>
    </source>
</evidence>
<organism evidence="2 3">
    <name type="scientific">Antarctobacter heliothermus</name>
    <dbReference type="NCBI Taxonomy" id="74033"/>
    <lineage>
        <taxon>Bacteria</taxon>
        <taxon>Pseudomonadati</taxon>
        <taxon>Pseudomonadota</taxon>
        <taxon>Alphaproteobacteria</taxon>
        <taxon>Rhodobacterales</taxon>
        <taxon>Roseobacteraceae</taxon>
        <taxon>Antarctobacter</taxon>
    </lineage>
</organism>
<sequence>MRPSKISIGQKFGRLTIIADSGARNRKGEIAWSCICDCGAHHRATSGNLSSGSVRSCGCLARELTSARRKKSRQPPKVCQYPDCKATIEKGGKGYCGLHAQRIRRHGDPSYVTPENVRRERNRAALLHRFPSVKPSTYRKLFGRHEHRVIAEEKAGRTLRPDEHVHHKDHDKQNNAPENLEVLPAREHLALHAALRKKSKC</sequence>